<dbReference type="OrthoDB" id="4498107at2759"/>
<reference evidence="2" key="2">
    <citation type="journal article" date="2023" name="IMA Fungus">
        <title>Comparative genomic study of the Penicillium genus elucidates a diverse pangenome and 15 lateral gene transfer events.</title>
        <authorList>
            <person name="Petersen C."/>
            <person name="Sorensen T."/>
            <person name="Nielsen M.R."/>
            <person name="Sondergaard T.E."/>
            <person name="Sorensen J.L."/>
            <person name="Fitzpatrick D.A."/>
            <person name="Frisvad J.C."/>
            <person name="Nielsen K.L."/>
        </authorList>
    </citation>
    <scope>NUCLEOTIDE SEQUENCE</scope>
    <source>
        <strain evidence="2">IBT 26290</strain>
    </source>
</reference>
<dbReference type="RefSeq" id="XP_056546076.1">
    <property type="nucleotide sequence ID" value="XM_056682470.1"/>
</dbReference>
<protein>
    <submittedName>
        <fullName evidence="2">Uncharacterized protein</fullName>
    </submittedName>
</protein>
<comment type="caution">
    <text evidence="2">The sequence shown here is derived from an EMBL/GenBank/DDBJ whole genome shotgun (WGS) entry which is preliminary data.</text>
</comment>
<feature type="region of interest" description="Disordered" evidence="1">
    <location>
        <begin position="180"/>
        <end position="199"/>
    </location>
</feature>
<feature type="compositionally biased region" description="Basic and acidic residues" evidence="1">
    <location>
        <begin position="12"/>
        <end position="32"/>
    </location>
</feature>
<sequence length="217" mass="25203">MGLFTRNKRDKRASETEYDIREPRAAHADHPRPPPSYHGPHFEKGPAQEAIWNSRRENHTVTPEDIRGRSHSFHDPIRHHEYSSPYEKRPVPWTARMDEEYAHYRQQCKSNADNKRISNAAKDVKVGKNIVPEASHGSQIRDGIEKARAGIIQANRGGQERAGFMNKYPRAYGSSQAIEDHEKQVGQQRKSAANYRNTEGFLKTKYQQWESRMRETR</sequence>
<gene>
    <name evidence="2" type="ORF">N7482_000345</name>
</gene>
<evidence type="ECO:0000313" key="2">
    <source>
        <dbReference type="EMBL" id="KAJ5174468.1"/>
    </source>
</evidence>
<dbReference type="EMBL" id="JAPQKN010000001">
    <property type="protein sequence ID" value="KAJ5174468.1"/>
    <property type="molecule type" value="Genomic_DNA"/>
</dbReference>
<dbReference type="GeneID" id="81421646"/>
<accession>A0A9W9LRX8</accession>
<evidence type="ECO:0000256" key="1">
    <source>
        <dbReference type="SAM" id="MobiDB-lite"/>
    </source>
</evidence>
<keyword evidence="3" id="KW-1185">Reference proteome</keyword>
<evidence type="ECO:0000313" key="3">
    <source>
        <dbReference type="Proteomes" id="UP001149163"/>
    </source>
</evidence>
<feature type="compositionally biased region" description="Basic residues" evidence="1">
    <location>
        <begin position="1"/>
        <end position="11"/>
    </location>
</feature>
<reference evidence="2" key="1">
    <citation type="submission" date="2022-11" db="EMBL/GenBank/DDBJ databases">
        <authorList>
            <person name="Petersen C."/>
        </authorList>
    </citation>
    <scope>NUCLEOTIDE SEQUENCE</scope>
    <source>
        <strain evidence="2">IBT 26290</strain>
    </source>
</reference>
<proteinExistence type="predicted"/>
<dbReference type="Proteomes" id="UP001149163">
    <property type="component" value="Unassembled WGS sequence"/>
</dbReference>
<organism evidence="2 3">
    <name type="scientific">Penicillium canariense</name>
    <dbReference type="NCBI Taxonomy" id="189055"/>
    <lineage>
        <taxon>Eukaryota</taxon>
        <taxon>Fungi</taxon>
        <taxon>Dikarya</taxon>
        <taxon>Ascomycota</taxon>
        <taxon>Pezizomycotina</taxon>
        <taxon>Eurotiomycetes</taxon>
        <taxon>Eurotiomycetidae</taxon>
        <taxon>Eurotiales</taxon>
        <taxon>Aspergillaceae</taxon>
        <taxon>Penicillium</taxon>
    </lineage>
</organism>
<feature type="compositionally biased region" description="Basic and acidic residues" evidence="1">
    <location>
        <begin position="54"/>
        <end position="88"/>
    </location>
</feature>
<feature type="region of interest" description="Disordered" evidence="1">
    <location>
        <begin position="1"/>
        <end position="88"/>
    </location>
</feature>
<dbReference type="AlphaFoldDB" id="A0A9W9LRX8"/>
<name>A0A9W9LRX8_9EURO</name>
<feature type="compositionally biased region" description="Polar residues" evidence="1">
    <location>
        <begin position="185"/>
        <end position="197"/>
    </location>
</feature>